<dbReference type="Proteomes" id="UP000637359">
    <property type="component" value="Unassembled WGS sequence"/>
</dbReference>
<feature type="compositionally biased region" description="Acidic residues" evidence="1">
    <location>
        <begin position="120"/>
        <end position="132"/>
    </location>
</feature>
<dbReference type="RefSeq" id="WP_186869732.1">
    <property type="nucleotide sequence ID" value="NZ_JACOOL010000006.1"/>
</dbReference>
<name>A0A923L5V2_9BACI</name>
<evidence type="ECO:0000313" key="2">
    <source>
        <dbReference type="EMBL" id="MBC5637014.1"/>
    </source>
</evidence>
<gene>
    <name evidence="2" type="ORF">H8S33_09370</name>
</gene>
<dbReference type="Pfam" id="PF14181">
    <property type="entry name" value="YqfQ"/>
    <property type="match status" value="1"/>
</dbReference>
<evidence type="ECO:0008006" key="4">
    <source>
        <dbReference type="Google" id="ProtNLM"/>
    </source>
</evidence>
<accession>A0A923L5V2</accession>
<evidence type="ECO:0000256" key="1">
    <source>
        <dbReference type="SAM" id="MobiDB-lite"/>
    </source>
</evidence>
<reference evidence="2" key="1">
    <citation type="submission" date="2020-08" db="EMBL/GenBank/DDBJ databases">
        <title>Genome public.</title>
        <authorList>
            <person name="Liu C."/>
            <person name="Sun Q."/>
        </authorList>
    </citation>
    <scope>NUCLEOTIDE SEQUENCE</scope>
    <source>
        <strain evidence="2">BX22</strain>
    </source>
</reference>
<keyword evidence="3" id="KW-1185">Reference proteome</keyword>
<organism evidence="2 3">
    <name type="scientific">Ornithinibacillus hominis</name>
    <dbReference type="NCBI Taxonomy" id="2763055"/>
    <lineage>
        <taxon>Bacteria</taxon>
        <taxon>Bacillati</taxon>
        <taxon>Bacillota</taxon>
        <taxon>Bacilli</taxon>
        <taxon>Bacillales</taxon>
        <taxon>Bacillaceae</taxon>
        <taxon>Ornithinibacillus</taxon>
    </lineage>
</organism>
<proteinExistence type="predicted"/>
<feature type="region of interest" description="Disordered" evidence="1">
    <location>
        <begin position="1"/>
        <end position="20"/>
    </location>
</feature>
<dbReference type="InterPro" id="IPR025571">
    <property type="entry name" value="YqfQ"/>
</dbReference>
<evidence type="ECO:0000313" key="3">
    <source>
        <dbReference type="Proteomes" id="UP000637359"/>
    </source>
</evidence>
<feature type="region of interest" description="Disordered" evidence="1">
    <location>
        <begin position="118"/>
        <end position="161"/>
    </location>
</feature>
<comment type="caution">
    <text evidence="2">The sequence shown here is derived from an EMBL/GenBank/DDBJ whole genome shotgun (WGS) entry which is preliminary data.</text>
</comment>
<sequence length="161" mass="17945">MRDGNMVFPPQRQSRGNFPRNDFPFPNSGYRQMPPRNNPLAGLVQQFLGRSGPNVGQTQNVGQMASRGVEGLSKTLNGVQQVLRVVDTATPLVKQYGPLVRNLPAMYRMMKAFNSMESSDAAEESNELESLEQESITTNTIDEESPVRRSREGQSTPKLFI</sequence>
<dbReference type="EMBL" id="JACOOL010000006">
    <property type="protein sequence ID" value="MBC5637014.1"/>
    <property type="molecule type" value="Genomic_DNA"/>
</dbReference>
<protein>
    <recommendedName>
        <fullName evidence="4">YqfQ-like protein</fullName>
    </recommendedName>
</protein>
<dbReference type="AlphaFoldDB" id="A0A923L5V2"/>